<dbReference type="EMBL" id="BAIR01000003">
    <property type="protein sequence ID" value="GAE17729.1"/>
    <property type="molecule type" value="Genomic_DNA"/>
</dbReference>
<organism evidence="1 2">
    <name type="scientific">Bacteroides pyogenes DSM 20611 = JCM 6294</name>
    <dbReference type="NCBI Taxonomy" id="1121100"/>
    <lineage>
        <taxon>Bacteria</taxon>
        <taxon>Pseudomonadati</taxon>
        <taxon>Bacteroidota</taxon>
        <taxon>Bacteroidia</taxon>
        <taxon>Bacteroidales</taxon>
        <taxon>Bacteroidaceae</taxon>
        <taxon>Bacteroides</taxon>
    </lineage>
</organism>
<evidence type="ECO:0000313" key="2">
    <source>
        <dbReference type="Proteomes" id="UP000018842"/>
    </source>
</evidence>
<reference evidence="2" key="1">
    <citation type="journal article" date="2014" name="Genome">
        <title>Draft Genome Sequences of Three Strains of Bacteroides pyogenes Isolated from a Cat and Swine.</title>
        <authorList>
            <person name="Sakamoto M."/>
            <person name="Oshima K."/>
            <person name="Suda W."/>
            <person name="Kitamura K."/>
            <person name="Iida T."/>
            <person name="Hattori M."/>
            <person name="Ohkuma M."/>
        </authorList>
    </citation>
    <scope>NUCLEOTIDE SEQUENCE [LARGE SCALE GENOMIC DNA]</scope>
    <source>
        <strain evidence="2">JCM 6294</strain>
    </source>
</reference>
<comment type="caution">
    <text evidence="1">The sequence shown here is derived from an EMBL/GenBank/DDBJ whole genome shotgun (WGS) entry which is preliminary data.</text>
</comment>
<gene>
    <name evidence="1" type="ORF">JCM6294_515</name>
</gene>
<protein>
    <submittedName>
        <fullName evidence="1">Uncharacterized protein</fullName>
    </submittedName>
</protein>
<dbReference type="AlphaFoldDB" id="W4PEX2"/>
<dbReference type="Proteomes" id="UP000018842">
    <property type="component" value="Unassembled WGS sequence"/>
</dbReference>
<evidence type="ECO:0000313" key="1">
    <source>
        <dbReference type="EMBL" id="GAE17729.1"/>
    </source>
</evidence>
<name>W4PEX2_9BACE</name>
<proteinExistence type="predicted"/>
<accession>W4PEX2</accession>
<sequence>MIKKFLTRLKIRKRQSFFIRLYLKTLKYSGERPETALDTACDVYYVYFGKIPTSVLEKLRKERDYP</sequence>